<name>A0ABT3P879_9ALTE</name>
<evidence type="ECO:0000313" key="3">
    <source>
        <dbReference type="Proteomes" id="UP001142810"/>
    </source>
</evidence>
<keyword evidence="3" id="KW-1185">Reference proteome</keyword>
<feature type="chain" id="PRO_5045603394" description="Nuclear transport factor 2 family protein" evidence="1">
    <location>
        <begin position="20"/>
        <end position="182"/>
    </location>
</feature>
<evidence type="ECO:0008006" key="4">
    <source>
        <dbReference type="Google" id="ProtNLM"/>
    </source>
</evidence>
<organism evidence="2 3">
    <name type="scientific">Alteromonas aquimaris</name>
    <dbReference type="NCBI Taxonomy" id="2998417"/>
    <lineage>
        <taxon>Bacteria</taxon>
        <taxon>Pseudomonadati</taxon>
        <taxon>Pseudomonadota</taxon>
        <taxon>Gammaproteobacteria</taxon>
        <taxon>Alteromonadales</taxon>
        <taxon>Alteromonadaceae</taxon>
        <taxon>Alteromonas/Salinimonas group</taxon>
        <taxon>Alteromonas</taxon>
    </lineage>
</organism>
<sequence>MKRITIFFLSIIFCANTCAGTAVEKVEQYLGELKNKNYHATASYFESSELSEFRELMSFYKELPLEVQSQLLHHFFGPEATEETVEKLSDSEVFASFIKVTFQQLEAVGGLNLEEIEILGQVDEGQDITHVVTRNNVTAGEVEMEQMEVISLKKIKGEWKLLMSAKVKGMPNQIRAAFIRQR</sequence>
<accession>A0ABT3P879</accession>
<keyword evidence="1" id="KW-0732">Signal</keyword>
<dbReference type="Proteomes" id="UP001142810">
    <property type="component" value="Unassembled WGS sequence"/>
</dbReference>
<evidence type="ECO:0000256" key="1">
    <source>
        <dbReference type="SAM" id="SignalP"/>
    </source>
</evidence>
<dbReference type="EMBL" id="JAPFRD010000011">
    <property type="protein sequence ID" value="MCW8108983.1"/>
    <property type="molecule type" value="Genomic_DNA"/>
</dbReference>
<gene>
    <name evidence="2" type="ORF">OPS25_10805</name>
</gene>
<reference evidence="2" key="1">
    <citation type="submission" date="2022-11" db="EMBL/GenBank/DDBJ databases">
        <title>Alteromonas sp. nov., isolated from sea water of the Qingdao.</title>
        <authorList>
            <person name="Wang Q."/>
        </authorList>
    </citation>
    <scope>NUCLEOTIDE SEQUENCE</scope>
    <source>
        <strain evidence="2">ASW11-7</strain>
    </source>
</reference>
<protein>
    <recommendedName>
        <fullName evidence="4">Nuclear transport factor 2 family protein</fullName>
    </recommendedName>
</protein>
<proteinExistence type="predicted"/>
<comment type="caution">
    <text evidence="2">The sequence shown here is derived from an EMBL/GenBank/DDBJ whole genome shotgun (WGS) entry which is preliminary data.</text>
</comment>
<feature type="signal peptide" evidence="1">
    <location>
        <begin position="1"/>
        <end position="19"/>
    </location>
</feature>
<evidence type="ECO:0000313" key="2">
    <source>
        <dbReference type="EMBL" id="MCW8108983.1"/>
    </source>
</evidence>
<dbReference type="RefSeq" id="WP_265617731.1">
    <property type="nucleotide sequence ID" value="NZ_JAPFRD010000011.1"/>
</dbReference>